<dbReference type="InterPro" id="IPR036097">
    <property type="entry name" value="HisK_dim/P_sf"/>
</dbReference>
<dbReference type="Gene3D" id="3.30.565.10">
    <property type="entry name" value="Histidine kinase-like ATPase, C-terminal domain"/>
    <property type="match status" value="1"/>
</dbReference>
<evidence type="ECO:0000256" key="7">
    <source>
        <dbReference type="PROSITE-ProRule" id="PRU00169"/>
    </source>
</evidence>
<feature type="transmembrane region" description="Helical" evidence="8">
    <location>
        <begin position="284"/>
        <end position="308"/>
    </location>
</feature>
<dbReference type="Gene3D" id="6.10.340.10">
    <property type="match status" value="1"/>
</dbReference>
<dbReference type="InterPro" id="IPR036890">
    <property type="entry name" value="HATPase_C_sf"/>
</dbReference>
<dbReference type="InterPro" id="IPR003660">
    <property type="entry name" value="HAMP_dom"/>
</dbReference>
<reference evidence="12 13" key="1">
    <citation type="submission" date="2016-10" db="EMBL/GenBank/DDBJ databases">
        <authorList>
            <person name="de Groot N.N."/>
        </authorList>
    </citation>
    <scope>NUCLEOTIDE SEQUENCE [LARGE SCALE GENOMIC DNA]</scope>
    <source>
        <strain evidence="12 13">DSM 25294</strain>
    </source>
</reference>
<dbReference type="Pfam" id="PF02518">
    <property type="entry name" value="HATPase_c"/>
    <property type="match status" value="1"/>
</dbReference>
<dbReference type="SMART" id="SM00304">
    <property type="entry name" value="HAMP"/>
    <property type="match status" value="1"/>
</dbReference>
<evidence type="ECO:0000256" key="8">
    <source>
        <dbReference type="SAM" id="Phobius"/>
    </source>
</evidence>
<keyword evidence="8" id="KW-0812">Transmembrane</keyword>
<protein>
    <recommendedName>
        <fullName evidence="3">histidine kinase</fullName>
        <ecNumber evidence="3">2.7.13.3</ecNumber>
    </recommendedName>
</protein>
<evidence type="ECO:0000259" key="10">
    <source>
        <dbReference type="PROSITE" id="PS50110"/>
    </source>
</evidence>
<feature type="domain" description="HAMP" evidence="11">
    <location>
        <begin position="304"/>
        <end position="358"/>
    </location>
</feature>
<dbReference type="EC" id="2.7.13.3" evidence="3"/>
<dbReference type="PRINTS" id="PR00344">
    <property type="entry name" value="BCTRLSENSOR"/>
</dbReference>
<feature type="domain" description="Histidine kinase" evidence="9">
    <location>
        <begin position="487"/>
        <end position="693"/>
    </location>
</feature>
<feature type="domain" description="Response regulatory" evidence="10">
    <location>
        <begin position="704"/>
        <end position="819"/>
    </location>
</feature>
<dbReference type="PROSITE" id="PS50109">
    <property type="entry name" value="HIS_KIN"/>
    <property type="match status" value="1"/>
</dbReference>
<evidence type="ECO:0000256" key="5">
    <source>
        <dbReference type="ARBA" id="ARBA00022679"/>
    </source>
</evidence>
<evidence type="ECO:0000256" key="1">
    <source>
        <dbReference type="ARBA" id="ARBA00000085"/>
    </source>
</evidence>
<dbReference type="STRING" id="571298.SAMN04488026_101583"/>
<evidence type="ECO:0000313" key="13">
    <source>
        <dbReference type="Proteomes" id="UP000199382"/>
    </source>
</evidence>
<dbReference type="SUPFAM" id="SSF47384">
    <property type="entry name" value="Homodimeric domain of signal transducing histidine kinase"/>
    <property type="match status" value="1"/>
</dbReference>
<keyword evidence="13" id="KW-1185">Reference proteome</keyword>
<keyword evidence="8" id="KW-1133">Transmembrane helix</keyword>
<dbReference type="InterPro" id="IPR001789">
    <property type="entry name" value="Sig_transdc_resp-reg_receiver"/>
</dbReference>
<dbReference type="InterPro" id="IPR004358">
    <property type="entry name" value="Sig_transdc_His_kin-like_C"/>
</dbReference>
<dbReference type="SUPFAM" id="SSF55874">
    <property type="entry name" value="ATPase domain of HSP90 chaperone/DNA topoisomerase II/histidine kinase"/>
    <property type="match status" value="1"/>
</dbReference>
<dbReference type="SMART" id="SM00448">
    <property type="entry name" value="REC"/>
    <property type="match status" value="1"/>
</dbReference>
<evidence type="ECO:0000256" key="4">
    <source>
        <dbReference type="ARBA" id="ARBA00022553"/>
    </source>
</evidence>
<dbReference type="AlphaFoldDB" id="A0A1G8SRL3"/>
<dbReference type="SUPFAM" id="SSF52172">
    <property type="entry name" value="CheY-like"/>
    <property type="match status" value="1"/>
</dbReference>
<dbReference type="Gene3D" id="1.10.287.130">
    <property type="match status" value="1"/>
</dbReference>
<keyword evidence="4 7" id="KW-0597">Phosphoprotein</keyword>
<dbReference type="PANTHER" id="PTHR43065:SF42">
    <property type="entry name" value="TWO-COMPONENT SENSOR PPRA"/>
    <property type="match status" value="1"/>
</dbReference>
<dbReference type="Gene3D" id="3.40.50.2300">
    <property type="match status" value="1"/>
</dbReference>
<name>A0A1G8SRL3_9RHOB</name>
<evidence type="ECO:0000256" key="3">
    <source>
        <dbReference type="ARBA" id="ARBA00012438"/>
    </source>
</evidence>
<evidence type="ECO:0000256" key="2">
    <source>
        <dbReference type="ARBA" id="ARBA00004370"/>
    </source>
</evidence>
<accession>A0A1G8SRL3</accession>
<dbReference type="GO" id="GO:0016020">
    <property type="term" value="C:membrane"/>
    <property type="evidence" value="ECO:0007669"/>
    <property type="project" value="UniProtKB-SubCell"/>
</dbReference>
<dbReference type="CDD" id="cd00082">
    <property type="entry name" value="HisKA"/>
    <property type="match status" value="1"/>
</dbReference>
<evidence type="ECO:0000256" key="6">
    <source>
        <dbReference type="ARBA" id="ARBA00022777"/>
    </source>
</evidence>
<dbReference type="CDD" id="cd00156">
    <property type="entry name" value="REC"/>
    <property type="match status" value="1"/>
</dbReference>
<dbReference type="Pfam" id="PF00672">
    <property type="entry name" value="HAMP"/>
    <property type="match status" value="1"/>
</dbReference>
<dbReference type="InterPro" id="IPR005467">
    <property type="entry name" value="His_kinase_dom"/>
</dbReference>
<organism evidence="12 13">
    <name type="scientific">Aliiruegeria lutimaris</name>
    <dbReference type="NCBI Taxonomy" id="571298"/>
    <lineage>
        <taxon>Bacteria</taxon>
        <taxon>Pseudomonadati</taxon>
        <taxon>Pseudomonadota</taxon>
        <taxon>Alphaproteobacteria</taxon>
        <taxon>Rhodobacterales</taxon>
        <taxon>Roseobacteraceae</taxon>
        <taxon>Aliiruegeria</taxon>
    </lineage>
</organism>
<keyword evidence="6 12" id="KW-0418">Kinase</keyword>
<dbReference type="InterPro" id="IPR011006">
    <property type="entry name" value="CheY-like_superfamily"/>
</dbReference>
<gene>
    <name evidence="12" type="ORF">SAMN04488026_101583</name>
</gene>
<dbReference type="PROSITE" id="PS50110">
    <property type="entry name" value="RESPONSE_REGULATORY"/>
    <property type="match status" value="1"/>
</dbReference>
<dbReference type="SMART" id="SM00388">
    <property type="entry name" value="HisKA"/>
    <property type="match status" value="1"/>
</dbReference>
<feature type="modified residue" description="4-aspartylphosphate" evidence="7">
    <location>
        <position position="753"/>
    </location>
</feature>
<dbReference type="PANTHER" id="PTHR43065">
    <property type="entry name" value="SENSOR HISTIDINE KINASE"/>
    <property type="match status" value="1"/>
</dbReference>
<dbReference type="OrthoDB" id="9796100at2"/>
<dbReference type="Proteomes" id="UP000199382">
    <property type="component" value="Unassembled WGS sequence"/>
</dbReference>
<dbReference type="InterPro" id="IPR003661">
    <property type="entry name" value="HisK_dim/P_dom"/>
</dbReference>
<dbReference type="CDD" id="cd06225">
    <property type="entry name" value="HAMP"/>
    <property type="match status" value="1"/>
</dbReference>
<comment type="subcellular location">
    <subcellularLocation>
        <location evidence="2">Membrane</location>
    </subcellularLocation>
</comment>
<dbReference type="GO" id="GO:0000155">
    <property type="term" value="F:phosphorelay sensor kinase activity"/>
    <property type="evidence" value="ECO:0007669"/>
    <property type="project" value="InterPro"/>
</dbReference>
<dbReference type="RefSeq" id="WP_093154255.1">
    <property type="nucleotide sequence ID" value="NZ_FNEK01000015.1"/>
</dbReference>
<evidence type="ECO:0000259" key="9">
    <source>
        <dbReference type="PROSITE" id="PS50109"/>
    </source>
</evidence>
<dbReference type="SMART" id="SM00387">
    <property type="entry name" value="HATPase_c"/>
    <property type="match status" value="1"/>
</dbReference>
<keyword evidence="8" id="KW-0472">Membrane</keyword>
<comment type="catalytic activity">
    <reaction evidence="1">
        <text>ATP + protein L-histidine = ADP + protein N-phospho-L-histidine.</text>
        <dbReference type="EC" id="2.7.13.3"/>
    </reaction>
</comment>
<evidence type="ECO:0000313" key="12">
    <source>
        <dbReference type="EMBL" id="SDJ31861.1"/>
    </source>
</evidence>
<keyword evidence="5" id="KW-0808">Transferase</keyword>
<dbReference type="PROSITE" id="PS50885">
    <property type="entry name" value="HAMP"/>
    <property type="match status" value="1"/>
</dbReference>
<dbReference type="InterPro" id="IPR003594">
    <property type="entry name" value="HATPase_dom"/>
</dbReference>
<evidence type="ECO:0000259" key="11">
    <source>
        <dbReference type="PROSITE" id="PS50885"/>
    </source>
</evidence>
<sequence>MKRISVRARLLFALAALTLATFLVGAIAWAALERTTARVDRLHGDTLAAVDAAMTLSRQAASIATNAPYMLLLDSPFRIAQEGEVTVGVIDEIAAGLAEGDELTVTLDDMRAGTIEMVAHMQARAGYRDQTLRTNAALAKAERRYAHLAASTDTPLAERQDWFTLQRVADALLGAGRAENLIGVGEFQRAYHRLRRVANKDGLRESQGDLSELVSFAEGRDGLFELRRLELMNQIGAQGALVQVRLGAAAVIAHAEAVTADAQAAIAAERAETISAIALRKSTILVVVLASAALALTAALYVSGYVTGNLRAVSDAMMRLAAGDRSLRLPRGEGAGDEIGKLFHAFRTFRANAIRLDRSNRRLAERNALFEKMMSSITDGVAILSDTGAIIARNDRLAEVLRIDPAHAGKRVGLDELVSRGGWKDSPGPTGSQMLATADGHYALRRESPLPGGGAVVLIADITEQRQIDDRMQQIRRIEALGKVTGEVAHDFGNILSTINGSLHLMETASPDVQRELVGSIAIAAEIGTSLVQRLLAFARRQKLMPEVVELNALVDGMADLVAMALRDEIRLETREAPEPIEVRVDPGQLESALLNLCLNAAQAIDGSGEITISVAAEGNRAVIEVADTGCGMSAETVEHAMEPFYTARADGTGTGLGFAMVYGFISQSGGEVQILSTPGAGTTVRMTLPRAEASASPATRWNRVLLVEDDPEDLSAARAILNDHANELVEETTTAGALARLEEQVFDLVVSDLSLGGNPGGWRIASAALSSGAARSVAIVSGRLPAKTPFNGQYGSALVTLAKPFDIAALCVALGRDDRHDRA</sequence>
<dbReference type="EMBL" id="FNEK01000015">
    <property type="protein sequence ID" value="SDJ31861.1"/>
    <property type="molecule type" value="Genomic_DNA"/>
</dbReference>
<proteinExistence type="predicted"/>